<feature type="transmembrane region" description="Helical" evidence="2">
    <location>
        <begin position="154"/>
        <end position="174"/>
    </location>
</feature>
<sequence length="178" mass="19526">MNKEILRLAIPNIASNVSVPMLGAVDLMLMGHLSTEKHLGAVAIGGIIFNMIYWGFGFLRMSSTGMTAQAYGAGNSERCLSILKVALLFAFISSILLIVFFPIIAEISFRLIEASSEVEKLAKIYLRICIFAAPATLALHAFHGWFLGLQNAKYPMILAITVNSLNIVLNMLFVKVFQ</sequence>
<keyword evidence="2" id="KW-1133">Transmembrane helix</keyword>
<dbReference type="EMBL" id="UINC01032150">
    <property type="protein sequence ID" value="SVB19336.1"/>
    <property type="molecule type" value="Genomic_DNA"/>
</dbReference>
<keyword evidence="1" id="KW-0813">Transport</keyword>
<feature type="transmembrane region" description="Helical" evidence="2">
    <location>
        <begin position="124"/>
        <end position="142"/>
    </location>
</feature>
<feature type="transmembrane region" description="Helical" evidence="2">
    <location>
        <begin position="80"/>
        <end position="104"/>
    </location>
</feature>
<feature type="transmembrane region" description="Helical" evidence="2">
    <location>
        <begin position="39"/>
        <end position="59"/>
    </location>
</feature>
<dbReference type="GO" id="GO:0005886">
    <property type="term" value="C:plasma membrane"/>
    <property type="evidence" value="ECO:0007669"/>
    <property type="project" value="TreeGrafter"/>
</dbReference>
<dbReference type="GO" id="GO:0015297">
    <property type="term" value="F:antiporter activity"/>
    <property type="evidence" value="ECO:0007669"/>
    <property type="project" value="InterPro"/>
</dbReference>
<evidence type="ECO:0008006" key="4">
    <source>
        <dbReference type="Google" id="ProtNLM"/>
    </source>
</evidence>
<proteinExistence type="predicted"/>
<reference evidence="3" key="1">
    <citation type="submission" date="2018-05" db="EMBL/GenBank/DDBJ databases">
        <authorList>
            <person name="Lanie J.A."/>
            <person name="Ng W.-L."/>
            <person name="Kazmierczak K.M."/>
            <person name="Andrzejewski T.M."/>
            <person name="Davidsen T.M."/>
            <person name="Wayne K.J."/>
            <person name="Tettelin H."/>
            <person name="Glass J.I."/>
            <person name="Rusch D."/>
            <person name="Podicherti R."/>
            <person name="Tsui H.-C.T."/>
            <person name="Winkler M.E."/>
        </authorList>
    </citation>
    <scope>NUCLEOTIDE SEQUENCE</scope>
</reference>
<keyword evidence="2" id="KW-0812">Transmembrane</keyword>
<dbReference type="InterPro" id="IPR050222">
    <property type="entry name" value="MATE_MdtK"/>
</dbReference>
<dbReference type="Pfam" id="PF01554">
    <property type="entry name" value="MatE"/>
    <property type="match status" value="1"/>
</dbReference>
<protein>
    <recommendedName>
        <fullName evidence="4">Polysaccharide biosynthesis protein C-terminal domain-containing protein</fullName>
    </recommendedName>
</protein>
<gene>
    <name evidence="3" type="ORF">METZ01_LOCUS172190</name>
</gene>
<dbReference type="InterPro" id="IPR002528">
    <property type="entry name" value="MATE_fam"/>
</dbReference>
<name>A0A382BZV3_9ZZZZ</name>
<evidence type="ECO:0000256" key="2">
    <source>
        <dbReference type="SAM" id="Phobius"/>
    </source>
</evidence>
<dbReference type="PANTHER" id="PTHR43298:SF2">
    <property type="entry name" value="FMN_FAD EXPORTER YEEO-RELATED"/>
    <property type="match status" value="1"/>
</dbReference>
<evidence type="ECO:0000256" key="1">
    <source>
        <dbReference type="ARBA" id="ARBA00022448"/>
    </source>
</evidence>
<keyword evidence="2" id="KW-0472">Membrane</keyword>
<organism evidence="3">
    <name type="scientific">marine metagenome</name>
    <dbReference type="NCBI Taxonomy" id="408172"/>
    <lineage>
        <taxon>unclassified sequences</taxon>
        <taxon>metagenomes</taxon>
        <taxon>ecological metagenomes</taxon>
    </lineage>
</organism>
<feature type="non-terminal residue" evidence="3">
    <location>
        <position position="178"/>
    </location>
</feature>
<dbReference type="GO" id="GO:0042910">
    <property type="term" value="F:xenobiotic transmembrane transporter activity"/>
    <property type="evidence" value="ECO:0007669"/>
    <property type="project" value="InterPro"/>
</dbReference>
<accession>A0A382BZV3</accession>
<dbReference type="PANTHER" id="PTHR43298">
    <property type="entry name" value="MULTIDRUG RESISTANCE PROTEIN NORM-RELATED"/>
    <property type="match status" value="1"/>
</dbReference>
<evidence type="ECO:0000313" key="3">
    <source>
        <dbReference type="EMBL" id="SVB19336.1"/>
    </source>
</evidence>
<dbReference type="AlphaFoldDB" id="A0A382BZV3"/>